<organism evidence="1 2">
    <name type="scientific">Microvirga aerilata</name>
    <dbReference type="NCBI Taxonomy" id="670292"/>
    <lineage>
        <taxon>Bacteria</taxon>
        <taxon>Pseudomonadati</taxon>
        <taxon>Pseudomonadota</taxon>
        <taxon>Alphaproteobacteria</taxon>
        <taxon>Hyphomicrobiales</taxon>
        <taxon>Methylobacteriaceae</taxon>
        <taxon>Microvirga</taxon>
    </lineage>
</organism>
<evidence type="ECO:0000313" key="2">
    <source>
        <dbReference type="Proteomes" id="UP000605848"/>
    </source>
</evidence>
<dbReference type="RefSeq" id="WP_202062148.1">
    <property type="nucleotide sequence ID" value="NZ_JAEQMY010000027.1"/>
</dbReference>
<evidence type="ECO:0000313" key="1">
    <source>
        <dbReference type="EMBL" id="MBL0405778.1"/>
    </source>
</evidence>
<dbReference type="EMBL" id="JAEQMY010000027">
    <property type="protein sequence ID" value="MBL0405778.1"/>
    <property type="molecule type" value="Genomic_DNA"/>
</dbReference>
<accession>A0A937CXM5</accession>
<comment type="caution">
    <text evidence="1">The sequence shown here is derived from an EMBL/GenBank/DDBJ whole genome shotgun (WGS) entry which is preliminary data.</text>
</comment>
<dbReference type="Proteomes" id="UP000605848">
    <property type="component" value="Unassembled WGS sequence"/>
</dbReference>
<reference evidence="1" key="1">
    <citation type="submission" date="2021-01" db="EMBL/GenBank/DDBJ databases">
        <title>Microvirga sp.</title>
        <authorList>
            <person name="Kim M.K."/>
        </authorList>
    </citation>
    <scope>NUCLEOTIDE SEQUENCE</scope>
    <source>
        <strain evidence="1">5420S-16</strain>
    </source>
</reference>
<proteinExistence type="predicted"/>
<dbReference type="AlphaFoldDB" id="A0A937CXM5"/>
<sequence length="59" mass="6141">MRDVAPSEHTRRHYPNALKMVAETNGILASRVARLAAQAEVQSRAQRSAAAAGAGSAAP</sequence>
<name>A0A937CXM5_9HYPH</name>
<gene>
    <name evidence="1" type="ORF">JKG68_17600</name>
</gene>
<protein>
    <submittedName>
        <fullName evidence="1">Uncharacterized protein</fullName>
    </submittedName>
</protein>
<keyword evidence="2" id="KW-1185">Reference proteome</keyword>